<evidence type="ECO:0000259" key="4">
    <source>
        <dbReference type="SMART" id="SM00244"/>
    </source>
</evidence>
<evidence type="ECO:0000256" key="3">
    <source>
        <dbReference type="SAM" id="Phobius"/>
    </source>
</evidence>
<dbReference type="PANTHER" id="PTHR23222">
    <property type="entry name" value="PROHIBITIN"/>
    <property type="match status" value="1"/>
</dbReference>
<reference evidence="6 7" key="1">
    <citation type="submission" date="2019-07" db="EMBL/GenBank/DDBJ databases">
        <title>Draft genome sequence of Haloferax volcanii SS0101, isolated from salt farm in Samut Sakhon, Thailand.</title>
        <authorList>
            <person name="Wanthongcharoen S."/>
            <person name="Yamprayoonswat W."/>
            <person name="Ruangsuj P."/>
            <person name="Thongpramul N."/>
            <person name="Jumpathong W."/>
            <person name="Sittihan S."/>
            <person name="Kanjanavas P."/>
            <person name="Yasawong M."/>
        </authorList>
    </citation>
    <scope>NUCLEOTIDE SEQUENCE [LARGE SCALE GENOMIC DNA]</scope>
    <source>
        <strain evidence="6 7">SS0101</strain>
    </source>
</reference>
<proteinExistence type="predicted"/>
<dbReference type="Pfam" id="PF01145">
    <property type="entry name" value="Band_7"/>
    <property type="match status" value="1"/>
</dbReference>
<sequence>MSSDIPDPPSVTSRSLTRIALIGVVALLLVAAPVAGLLAWEPVEEGNVKVVKKWGATTGTVFEPGAHLVNPVSQSTSSLSVRPQSYTMSSSTSEGDKRGDDAITVLTEDGLRTDIDVTVRYRIDAGQAVEFYRNYRTLETAEERLIRPSIRSVLRTEAGRLPVTVIYTGEGQTQLKAAAERELAEEFADDGLILEAVQVRNVELPAEYAQAVEQKEITEQRRQQKQDELAVEELEAERKRIEAQGQADANRIIAQSLSDEVLAQKYIEKLDETDTVYIPVGDGGYPQFVRSLDNDGSSSSDSSSSSSAGSSSDARSASSSSSGSSSSSSSSGSENETST</sequence>
<dbReference type="PANTHER" id="PTHR23222:SF0">
    <property type="entry name" value="PROHIBITIN 1"/>
    <property type="match status" value="1"/>
</dbReference>
<dbReference type="InterPro" id="IPR036013">
    <property type="entry name" value="Band_7/SPFH_dom_sf"/>
</dbReference>
<feature type="coiled-coil region" evidence="1">
    <location>
        <begin position="208"/>
        <end position="251"/>
    </location>
</feature>
<feature type="compositionally biased region" description="Low complexity" evidence="2">
    <location>
        <begin position="295"/>
        <end position="333"/>
    </location>
</feature>
<organism evidence="6 7">
    <name type="scientific">Haloferax volcanii</name>
    <name type="common">Halobacterium volcanii</name>
    <dbReference type="NCBI Taxonomy" id="2246"/>
    <lineage>
        <taxon>Archaea</taxon>
        <taxon>Methanobacteriati</taxon>
        <taxon>Methanobacteriota</taxon>
        <taxon>Stenosarchaea group</taxon>
        <taxon>Halobacteria</taxon>
        <taxon>Halobacteriales</taxon>
        <taxon>Haloferacaceae</taxon>
        <taxon>Haloferax</taxon>
    </lineage>
</organism>
<evidence type="ECO:0000256" key="2">
    <source>
        <dbReference type="SAM" id="MobiDB-lite"/>
    </source>
</evidence>
<accession>A0A847TL63</accession>
<dbReference type="CDD" id="cd03401">
    <property type="entry name" value="SPFH_prohibitin"/>
    <property type="match status" value="1"/>
</dbReference>
<feature type="compositionally biased region" description="Polar residues" evidence="2">
    <location>
        <begin position="73"/>
        <end position="93"/>
    </location>
</feature>
<dbReference type="Gene3D" id="3.30.479.30">
    <property type="entry name" value="Band 7 domain"/>
    <property type="match status" value="1"/>
</dbReference>
<comment type="caution">
    <text evidence="6">The sequence shown here is derived from an EMBL/GenBank/DDBJ whole genome shotgun (WGS) entry which is preliminary data.</text>
</comment>
<evidence type="ECO:0000313" key="5">
    <source>
        <dbReference type="EMBL" id="NLV01179.1"/>
    </source>
</evidence>
<feature type="domain" description="Band 7" evidence="4">
    <location>
        <begin position="38"/>
        <end position="216"/>
    </location>
</feature>
<dbReference type="SMART" id="SM00244">
    <property type="entry name" value="PHB"/>
    <property type="match status" value="1"/>
</dbReference>
<keyword evidence="3" id="KW-0812">Transmembrane</keyword>
<keyword evidence="3" id="KW-0472">Membrane</keyword>
<dbReference type="InterPro" id="IPR000163">
    <property type="entry name" value="Prohibitin"/>
</dbReference>
<evidence type="ECO:0000313" key="7">
    <source>
        <dbReference type="Proteomes" id="UP000320212"/>
    </source>
</evidence>
<name>A0A558G8E1_HALVO</name>
<feature type="region of interest" description="Disordered" evidence="2">
    <location>
        <begin position="284"/>
        <end position="339"/>
    </location>
</feature>
<accession>A0A558G8E1</accession>
<dbReference type="Proteomes" id="UP000320212">
    <property type="component" value="Unassembled WGS sequence"/>
</dbReference>
<feature type="region of interest" description="Disordered" evidence="2">
    <location>
        <begin position="73"/>
        <end position="100"/>
    </location>
</feature>
<dbReference type="EMBL" id="WOWC01000001">
    <property type="protein sequence ID" value="NLV01179.1"/>
    <property type="molecule type" value="Genomic_DNA"/>
</dbReference>
<dbReference type="InterPro" id="IPR001107">
    <property type="entry name" value="Band_7"/>
</dbReference>
<reference evidence="5" key="2">
    <citation type="submission" date="2019-12" db="EMBL/GenBank/DDBJ databases">
        <title>Haloferax alexandrinus strain pws11.</title>
        <authorList>
            <person name="Verma D.K."/>
            <person name="Gopal K."/>
            <person name="Prasad E.S."/>
        </authorList>
    </citation>
    <scope>NUCLEOTIDE SEQUENCE</scope>
    <source>
        <strain evidence="5">Pws11</strain>
    </source>
</reference>
<evidence type="ECO:0000256" key="1">
    <source>
        <dbReference type="SAM" id="Coils"/>
    </source>
</evidence>
<dbReference type="EMBL" id="VMTR01000118">
    <property type="protein sequence ID" value="TVT94019.1"/>
    <property type="molecule type" value="Genomic_DNA"/>
</dbReference>
<keyword evidence="3" id="KW-1133">Transmembrane helix</keyword>
<dbReference type="AlphaFoldDB" id="A0A558G8E1"/>
<protein>
    <submittedName>
        <fullName evidence="6">Prohibitin family protein</fullName>
    </submittedName>
</protein>
<dbReference type="Proteomes" id="UP000619835">
    <property type="component" value="Unassembled WGS sequence"/>
</dbReference>
<dbReference type="RefSeq" id="WP_004065665.1">
    <property type="nucleotide sequence ID" value="NZ_JAUDRO010000003.1"/>
</dbReference>
<feature type="transmembrane region" description="Helical" evidence="3">
    <location>
        <begin position="20"/>
        <end position="40"/>
    </location>
</feature>
<dbReference type="GO" id="GO:0016020">
    <property type="term" value="C:membrane"/>
    <property type="evidence" value="ECO:0007669"/>
    <property type="project" value="InterPro"/>
</dbReference>
<keyword evidence="1" id="KW-0175">Coiled coil</keyword>
<evidence type="ECO:0000313" key="6">
    <source>
        <dbReference type="EMBL" id="TVT94019.1"/>
    </source>
</evidence>
<gene>
    <name evidence="6" type="ORF">FQA18_14215</name>
    <name evidence="5" type="ORF">GOC85_01095</name>
</gene>
<dbReference type="SUPFAM" id="SSF117892">
    <property type="entry name" value="Band 7/SPFH domain"/>
    <property type="match status" value="1"/>
</dbReference>